<protein>
    <submittedName>
        <fullName evidence="1">Uncharacterized protein</fullName>
    </submittedName>
</protein>
<proteinExistence type="predicted"/>
<geneLocation type="plasmid" evidence="1 2">
    <name>pSS1-5</name>
</geneLocation>
<dbReference type="EMBL" id="CP151764">
    <property type="protein sequence ID" value="WZU65722.1"/>
    <property type="molecule type" value="Genomic_DNA"/>
</dbReference>
<accession>A0AAN0MAD4</accession>
<organism evidence="1 2">
    <name type="scientific">Yoonia rhodophyticola</name>
    <dbReference type="NCBI Taxonomy" id="3137370"/>
    <lineage>
        <taxon>Bacteria</taxon>
        <taxon>Pseudomonadati</taxon>
        <taxon>Pseudomonadota</taxon>
        <taxon>Alphaproteobacteria</taxon>
        <taxon>Rhodobacterales</taxon>
        <taxon>Paracoccaceae</taxon>
        <taxon>Yoonia</taxon>
    </lineage>
</organism>
<dbReference type="Proteomes" id="UP001470809">
    <property type="component" value="Plasmid pSS1-5"/>
</dbReference>
<evidence type="ECO:0000313" key="2">
    <source>
        <dbReference type="Proteomes" id="UP001470809"/>
    </source>
</evidence>
<dbReference type="AlphaFoldDB" id="A0AAN0MAD4"/>
<dbReference type="KEGG" id="yrh:AABB31_01025"/>
<gene>
    <name evidence="1" type="ORF">AABB31_01025</name>
</gene>
<keyword evidence="1" id="KW-0614">Plasmid</keyword>
<dbReference type="Pfam" id="PF24389">
    <property type="entry name" value="ORC-CDC6-like"/>
    <property type="match status" value="2"/>
</dbReference>
<dbReference type="InterPro" id="IPR056955">
    <property type="entry name" value="ORC-CDC6-like"/>
</dbReference>
<evidence type="ECO:0000313" key="1">
    <source>
        <dbReference type="EMBL" id="WZU65722.1"/>
    </source>
</evidence>
<dbReference type="RefSeq" id="WP_342075056.1">
    <property type="nucleotide sequence ID" value="NZ_CP151764.2"/>
</dbReference>
<reference evidence="2" key="1">
    <citation type="submission" date="2024-04" db="EMBL/GenBank/DDBJ databases">
        <title>Phylogenomic analyses of a clade within the roseobacter group suggest taxonomic reassignments of species of the genera Aestuariivita, Citreicella, Loktanella, Nautella, Pelagibaca, Ruegeria, Thalassobius, Thiobacimonas and Tropicibacter, and the proposal o.</title>
        <authorList>
            <person name="Jeon C.O."/>
        </authorList>
    </citation>
    <scope>NUCLEOTIDE SEQUENCE [LARGE SCALE GENOMIC DNA]</scope>
    <source>
        <strain evidence="2">SS1-5</strain>
        <plasmid evidence="2">pSS1-5</plasmid>
    </source>
</reference>
<sequence length="605" mass="69411">MKTIAENPFRVHTPESLSAEEVVKLYVSEMPGADAVHSAGDTMVVGSRGTGKSMMLRYLEPDCQLLVQNHKSQVRITDIDYYALYVTIKQTDLIYPELESLEGTFADRPVNEHFLILILVWKAVSRCIDQGTLDFAKKNTLDTENSKLFKLLNNFVDYDGQKPKTDFDLFLSLVDYLADLHAASLQYLDEILADPDTTPKFETVLLRFSTFLLPFLEAWVGLEGMPRTRKLFIIIDDADYLNEMQTKILNTYVSTRQSYIFFKIASEIYQYKTFSTLDGRRIEVPHDFAEINTVDIYTSNTTRGYEARLTRIIDKRLELYNFDRSKTGRIANAEQFFPEDGKQKSEISKLRREISTGAHKVTSGASRPRDNAYRYAIPEYIRLLGGEKKSRSNYSYSGYNQLVNISSGIPRYFLEAAYLMYDRMKALHDGEFTFIDPSVQNTVVREQAERIVMEELERLKLSDTHLDGSSATAVLLHNLIISLGSFFQVSLLDTQATERRYFSFALSQTPTPDLEKVLRFGVRNSMFTRTTIGRKEGFGRTHRYILTRRVAPYFTLDPNGFTAYKFLTNSALERMMHDPDGFRQELRRKTADGGIGPLFDGLEDQ</sequence>
<name>A0AAN0MAD4_9RHOB</name>
<keyword evidence="2" id="KW-1185">Reference proteome</keyword>
<reference evidence="1 2" key="2">
    <citation type="submission" date="2024-08" db="EMBL/GenBank/DDBJ databases">
        <title>Phylogenomic analyses of a clade within the roseobacter group suggest taxonomic reassignments of species of the genera Aestuariivita, Citreicella, Loktanella, Nautella, Pelagibaca, Ruegeria, Thalassobius, Thiobacimonas and Tropicibacter, and the proposal o.</title>
        <authorList>
            <person name="Jeon C.O."/>
        </authorList>
    </citation>
    <scope>NUCLEOTIDE SEQUENCE [LARGE SCALE GENOMIC DNA]</scope>
    <source>
        <strain evidence="1 2">SS1-5</strain>
        <plasmid evidence="1 2">pSS1-5</plasmid>
    </source>
</reference>